<comment type="similarity">
    <text evidence="8">Belongs to the P-Pant transferase superfamily. AcpS family.</text>
</comment>
<accession>A0A3P3XH18</accession>
<dbReference type="InterPro" id="IPR008278">
    <property type="entry name" value="4-PPantetheinyl_Trfase_dom"/>
</dbReference>
<dbReference type="GO" id="GO:0006633">
    <property type="term" value="P:fatty acid biosynthetic process"/>
    <property type="evidence" value="ECO:0007669"/>
    <property type="project" value="UniProtKB-UniRule"/>
</dbReference>
<dbReference type="AlphaFoldDB" id="A0A3P3XH18"/>
<keyword evidence="1 8" id="KW-0444">Lipid biosynthesis</keyword>
<keyword evidence="6 8" id="KW-0443">Lipid metabolism</keyword>
<evidence type="ECO:0000256" key="2">
    <source>
        <dbReference type="ARBA" id="ARBA00022679"/>
    </source>
</evidence>
<evidence type="ECO:0000256" key="4">
    <source>
        <dbReference type="ARBA" id="ARBA00022832"/>
    </source>
</evidence>
<evidence type="ECO:0000256" key="3">
    <source>
        <dbReference type="ARBA" id="ARBA00022723"/>
    </source>
</evidence>
<reference evidence="10" key="1">
    <citation type="submission" date="2017-02" db="EMBL/GenBank/DDBJ databases">
        <authorList>
            <person name="Regsiter A."/>
            <person name="William W."/>
        </authorList>
    </citation>
    <scope>NUCLEOTIDE SEQUENCE</scope>
    <source>
        <strain evidence="10">Bib</strain>
    </source>
</reference>
<proteinExistence type="inferred from homology"/>
<name>A0A3P3XH18_9SPIR</name>
<dbReference type="GO" id="GO:0005737">
    <property type="term" value="C:cytoplasm"/>
    <property type="evidence" value="ECO:0007669"/>
    <property type="project" value="UniProtKB-SubCell"/>
</dbReference>
<evidence type="ECO:0000256" key="7">
    <source>
        <dbReference type="ARBA" id="ARBA00023160"/>
    </source>
</evidence>
<feature type="binding site" evidence="8">
    <location>
        <position position="8"/>
    </location>
    <ligand>
        <name>Mg(2+)</name>
        <dbReference type="ChEBI" id="CHEBI:18420"/>
    </ligand>
</feature>
<dbReference type="HAMAP" id="MF_00101">
    <property type="entry name" value="AcpS"/>
    <property type="match status" value="1"/>
</dbReference>
<dbReference type="EC" id="2.7.8.7" evidence="8"/>
<comment type="cofactor">
    <cofactor evidence="8">
        <name>Mg(2+)</name>
        <dbReference type="ChEBI" id="CHEBI:18420"/>
    </cofactor>
</comment>
<dbReference type="NCBIfam" id="NF000832">
    <property type="entry name" value="PRK00070.3-2"/>
    <property type="match status" value="1"/>
</dbReference>
<feature type="binding site" evidence="8">
    <location>
        <position position="56"/>
    </location>
    <ligand>
        <name>Mg(2+)</name>
        <dbReference type="ChEBI" id="CHEBI:18420"/>
    </ligand>
</feature>
<keyword evidence="3 8" id="KW-0479">Metal-binding</keyword>
<evidence type="ECO:0000313" key="10">
    <source>
        <dbReference type="EMBL" id="SLM11200.1"/>
    </source>
</evidence>
<evidence type="ECO:0000256" key="5">
    <source>
        <dbReference type="ARBA" id="ARBA00022842"/>
    </source>
</evidence>
<evidence type="ECO:0000256" key="1">
    <source>
        <dbReference type="ARBA" id="ARBA00022516"/>
    </source>
</evidence>
<dbReference type="Pfam" id="PF01648">
    <property type="entry name" value="ACPS"/>
    <property type="match status" value="1"/>
</dbReference>
<keyword evidence="7 8" id="KW-0275">Fatty acid biosynthesis</keyword>
<dbReference type="InterPro" id="IPR002582">
    <property type="entry name" value="ACPS"/>
</dbReference>
<dbReference type="InterPro" id="IPR037143">
    <property type="entry name" value="4-PPantetheinyl_Trfase_dom_sf"/>
</dbReference>
<keyword evidence="5 8" id="KW-0460">Magnesium</keyword>
<evidence type="ECO:0000256" key="6">
    <source>
        <dbReference type="ARBA" id="ARBA00023098"/>
    </source>
</evidence>
<sequence>MISGIGIDIVHIDRIRRWMENPGILVRFFHPAEIETARSRSKGMALSLAARFAAKEAFGKALGSGLAHFALKEVAVVNDSAGRPYMELEGNARREFERHGGGTIHISMTHEGDNAVAVVIIEKGN</sequence>
<dbReference type="NCBIfam" id="TIGR00516">
    <property type="entry name" value="acpS"/>
    <property type="match status" value="1"/>
</dbReference>
<comment type="function">
    <text evidence="8">Transfers the 4'-phosphopantetheine moiety from coenzyme A to a Ser of acyl-carrier-protein.</text>
</comment>
<dbReference type="EMBL" id="FWDM01000010">
    <property type="protein sequence ID" value="SLM11200.1"/>
    <property type="molecule type" value="Genomic_DNA"/>
</dbReference>
<dbReference type="GO" id="GO:0000287">
    <property type="term" value="F:magnesium ion binding"/>
    <property type="evidence" value="ECO:0007669"/>
    <property type="project" value="UniProtKB-UniRule"/>
</dbReference>
<feature type="domain" description="4'-phosphopantetheinyl transferase" evidence="9">
    <location>
        <begin position="4"/>
        <end position="99"/>
    </location>
</feature>
<protein>
    <recommendedName>
        <fullName evidence="8">Holo-[acyl-carrier-protein] synthase</fullName>
        <shortName evidence="8">Holo-ACP synthase</shortName>
        <ecNumber evidence="8">2.7.8.7</ecNumber>
    </recommendedName>
    <alternativeName>
        <fullName evidence="8">4'-phosphopantetheinyl transferase AcpS</fullName>
    </alternativeName>
</protein>
<dbReference type="InterPro" id="IPR004568">
    <property type="entry name" value="Ppantetheine-prot_Trfase_dom"/>
</dbReference>
<evidence type="ECO:0000259" key="9">
    <source>
        <dbReference type="Pfam" id="PF01648"/>
    </source>
</evidence>
<comment type="subcellular location">
    <subcellularLocation>
        <location evidence="8">Cytoplasm</location>
    </subcellularLocation>
</comment>
<gene>
    <name evidence="8 10" type="primary">acpS</name>
    <name evidence="10" type="ORF">SPIROBIBN47_180047</name>
</gene>
<dbReference type="Gene3D" id="3.90.470.20">
    <property type="entry name" value="4'-phosphopantetheinyl transferase domain"/>
    <property type="match status" value="1"/>
</dbReference>
<dbReference type="GO" id="GO:0008897">
    <property type="term" value="F:holo-[acyl-carrier-protein] synthase activity"/>
    <property type="evidence" value="ECO:0007669"/>
    <property type="project" value="UniProtKB-UniRule"/>
</dbReference>
<comment type="catalytic activity">
    <reaction evidence="8">
        <text>apo-[ACP] + CoA = holo-[ACP] + adenosine 3',5'-bisphosphate + H(+)</text>
        <dbReference type="Rhea" id="RHEA:12068"/>
        <dbReference type="Rhea" id="RHEA-COMP:9685"/>
        <dbReference type="Rhea" id="RHEA-COMP:9690"/>
        <dbReference type="ChEBI" id="CHEBI:15378"/>
        <dbReference type="ChEBI" id="CHEBI:29999"/>
        <dbReference type="ChEBI" id="CHEBI:57287"/>
        <dbReference type="ChEBI" id="CHEBI:58343"/>
        <dbReference type="ChEBI" id="CHEBI:64479"/>
        <dbReference type="EC" id="2.7.8.7"/>
    </reaction>
</comment>
<keyword evidence="4 8" id="KW-0276">Fatty acid metabolism</keyword>
<keyword evidence="2 8" id="KW-0808">Transferase</keyword>
<dbReference type="NCBIfam" id="TIGR00556">
    <property type="entry name" value="pantethn_trn"/>
    <property type="match status" value="1"/>
</dbReference>
<evidence type="ECO:0000256" key="8">
    <source>
        <dbReference type="HAMAP-Rule" id="MF_00101"/>
    </source>
</evidence>
<keyword evidence="8" id="KW-0963">Cytoplasm</keyword>
<dbReference type="SUPFAM" id="SSF56214">
    <property type="entry name" value="4'-phosphopantetheinyl transferase"/>
    <property type="match status" value="1"/>
</dbReference>
<organism evidence="10">
    <name type="scientific">uncultured spirochete</name>
    <dbReference type="NCBI Taxonomy" id="156406"/>
    <lineage>
        <taxon>Bacteria</taxon>
        <taxon>Pseudomonadati</taxon>
        <taxon>Spirochaetota</taxon>
        <taxon>Spirochaetia</taxon>
        <taxon>Spirochaetales</taxon>
        <taxon>environmental samples</taxon>
    </lineage>
</organism>